<dbReference type="PANTHER" id="PTHR33317">
    <property type="entry name" value="POLYNUCLEOTIDYL TRANSFERASE, RIBONUCLEASE H-LIKE SUPERFAMILY PROTEIN"/>
    <property type="match status" value="1"/>
</dbReference>
<dbReference type="SUPFAM" id="SSF53098">
    <property type="entry name" value="Ribonuclease H-like"/>
    <property type="match status" value="1"/>
</dbReference>
<dbReference type="Pfam" id="PF03652">
    <property type="entry name" value="RuvX"/>
    <property type="match status" value="1"/>
</dbReference>
<gene>
    <name evidence="1" type="ORF">S06H3_23645</name>
</gene>
<dbReference type="AlphaFoldDB" id="X1M3P4"/>
<protein>
    <recommendedName>
        <fullName evidence="2">YqgF/RNase H-like domain-containing protein</fullName>
    </recommendedName>
</protein>
<proteinExistence type="predicted"/>
<feature type="non-terminal residue" evidence="1">
    <location>
        <position position="1"/>
    </location>
</feature>
<accession>X1M3P4</accession>
<dbReference type="EMBL" id="BARV01012902">
    <property type="protein sequence ID" value="GAI09295.1"/>
    <property type="molecule type" value="Genomic_DNA"/>
</dbReference>
<dbReference type="InterPro" id="IPR037027">
    <property type="entry name" value="YqgF/RNaseH-like_dom_sf"/>
</dbReference>
<name>X1M3P4_9ZZZZ</name>
<sequence>KDDLADLEAITRIIGQHDVKRVIVGLPRSLDGSLGVQAEKVEAFTQQLRRKTEVPVEFRDERLTTVSARRLMREANTKKTKKKTRDDAIAAALILQGFLDEGHSW</sequence>
<dbReference type="PANTHER" id="PTHR33317:SF4">
    <property type="entry name" value="POLYNUCLEOTIDYL TRANSFERASE, RIBONUCLEASE H-LIKE SUPERFAMILY PROTEIN"/>
    <property type="match status" value="1"/>
</dbReference>
<organism evidence="1">
    <name type="scientific">marine sediment metagenome</name>
    <dbReference type="NCBI Taxonomy" id="412755"/>
    <lineage>
        <taxon>unclassified sequences</taxon>
        <taxon>metagenomes</taxon>
        <taxon>ecological metagenomes</taxon>
    </lineage>
</organism>
<dbReference type="CDD" id="cd16964">
    <property type="entry name" value="YqgF"/>
    <property type="match status" value="1"/>
</dbReference>
<dbReference type="GO" id="GO:0000967">
    <property type="term" value="P:rRNA 5'-end processing"/>
    <property type="evidence" value="ECO:0007669"/>
    <property type="project" value="TreeGrafter"/>
</dbReference>
<dbReference type="Gene3D" id="3.30.420.140">
    <property type="entry name" value="YqgF/RNase H-like domain"/>
    <property type="match status" value="1"/>
</dbReference>
<reference evidence="1" key="1">
    <citation type="journal article" date="2014" name="Front. Microbiol.">
        <title>High frequency of phylogenetically diverse reductive dehalogenase-homologous genes in deep subseafloor sedimentary metagenomes.</title>
        <authorList>
            <person name="Kawai M."/>
            <person name="Futagami T."/>
            <person name="Toyoda A."/>
            <person name="Takaki Y."/>
            <person name="Nishi S."/>
            <person name="Hori S."/>
            <person name="Arai W."/>
            <person name="Tsubouchi T."/>
            <person name="Morono Y."/>
            <person name="Uchiyama I."/>
            <person name="Ito T."/>
            <person name="Fujiyama A."/>
            <person name="Inagaki F."/>
            <person name="Takami H."/>
        </authorList>
    </citation>
    <scope>NUCLEOTIDE SEQUENCE</scope>
    <source>
        <strain evidence="1">Expedition CK06-06</strain>
    </source>
</reference>
<dbReference type="GO" id="GO:0005829">
    <property type="term" value="C:cytosol"/>
    <property type="evidence" value="ECO:0007669"/>
    <property type="project" value="TreeGrafter"/>
</dbReference>
<evidence type="ECO:0000313" key="1">
    <source>
        <dbReference type="EMBL" id="GAI09295.1"/>
    </source>
</evidence>
<dbReference type="NCBIfam" id="TIGR00250">
    <property type="entry name" value="RNAse_H_YqgF"/>
    <property type="match status" value="1"/>
</dbReference>
<dbReference type="InterPro" id="IPR012337">
    <property type="entry name" value="RNaseH-like_sf"/>
</dbReference>
<evidence type="ECO:0008006" key="2">
    <source>
        <dbReference type="Google" id="ProtNLM"/>
    </source>
</evidence>
<comment type="caution">
    <text evidence="1">The sequence shown here is derived from an EMBL/GenBank/DDBJ whole genome shotgun (WGS) entry which is preliminary data.</text>
</comment>
<dbReference type="InterPro" id="IPR005227">
    <property type="entry name" value="YqgF"/>
</dbReference>